<dbReference type="SMART" id="SM00829">
    <property type="entry name" value="PKS_ER"/>
    <property type="match status" value="1"/>
</dbReference>
<reference evidence="2 3" key="1">
    <citation type="submission" date="2020-01" db="EMBL/GenBank/DDBJ databases">
        <title>Herbidospora sp. NEAU-GS84 nov., a novel actinomycete isolated from soil.</title>
        <authorList>
            <person name="Han L."/>
        </authorList>
    </citation>
    <scope>NUCLEOTIDE SEQUENCE [LARGE SCALE GENOMIC DNA]</scope>
    <source>
        <strain evidence="2 3">NEAU-GS84</strain>
    </source>
</reference>
<evidence type="ECO:0000313" key="2">
    <source>
        <dbReference type="EMBL" id="NAS21945.1"/>
    </source>
</evidence>
<dbReference type="GO" id="GO:0016491">
    <property type="term" value="F:oxidoreductase activity"/>
    <property type="evidence" value="ECO:0007669"/>
    <property type="project" value="InterPro"/>
</dbReference>
<evidence type="ECO:0000259" key="1">
    <source>
        <dbReference type="SMART" id="SM00829"/>
    </source>
</evidence>
<dbReference type="InterPro" id="IPR050700">
    <property type="entry name" value="YIM1/Zinc_Alcohol_DH_Fams"/>
</dbReference>
<dbReference type="InterPro" id="IPR020843">
    <property type="entry name" value="ER"/>
</dbReference>
<dbReference type="Pfam" id="PF13602">
    <property type="entry name" value="ADH_zinc_N_2"/>
    <property type="match status" value="1"/>
</dbReference>
<dbReference type="Pfam" id="PF08240">
    <property type="entry name" value="ADH_N"/>
    <property type="match status" value="1"/>
</dbReference>
<dbReference type="CDD" id="cd08267">
    <property type="entry name" value="MDR1"/>
    <property type="match status" value="1"/>
</dbReference>
<keyword evidence="3" id="KW-1185">Reference proteome</keyword>
<gene>
    <name evidence="2" type="ORF">GT755_09635</name>
</gene>
<name>A0A7C9J1Y0_9ACTN</name>
<dbReference type="Gene3D" id="3.40.50.720">
    <property type="entry name" value="NAD(P)-binding Rossmann-like Domain"/>
    <property type="match status" value="1"/>
</dbReference>
<dbReference type="PANTHER" id="PTHR11695:SF294">
    <property type="entry name" value="RETICULON-4-INTERACTING PROTEIN 1, MITOCHONDRIAL"/>
    <property type="match status" value="1"/>
</dbReference>
<dbReference type="EMBL" id="WXEW01000003">
    <property type="protein sequence ID" value="NAS21945.1"/>
    <property type="molecule type" value="Genomic_DNA"/>
</dbReference>
<accession>A0A7C9J1Y0</accession>
<dbReference type="InterPro" id="IPR013154">
    <property type="entry name" value="ADH-like_N"/>
</dbReference>
<dbReference type="Proteomes" id="UP000479526">
    <property type="component" value="Unassembled WGS sequence"/>
</dbReference>
<sequence>MKAMVHRSYGHLEPAELPVPAVKDDEVLIRVKAAGVDPGAHYRMAGVPYLVRFMGFGVLRPNQPVAGGDVAGIVEKIGAKVTRLKVGDEVFGAAEGSYAEFVVAKEGLLARKPANVSWEQAAAVPTSAATALRAVKAVGPGKKALVVGAAGGVGTFLVQLHEGEVTAVCSGGKADLVRRLGAAHVVDYTEDDLGTGLYDVVYDVYGGRDINVLRRRLTPDGRLILLGGKPKGKLIGIGRTLRAVLLNPFVRHEITMLFVFPTTAEFEELAERLANGTLVPALDRTFPLSETKEAIAHVMAGRARGKSVITL</sequence>
<protein>
    <submittedName>
        <fullName evidence="2">Zinc-binding dehydrogenase</fullName>
    </submittedName>
</protein>
<dbReference type="AlphaFoldDB" id="A0A7C9J1Y0"/>
<dbReference type="SUPFAM" id="SSF51735">
    <property type="entry name" value="NAD(P)-binding Rossmann-fold domains"/>
    <property type="match status" value="1"/>
</dbReference>
<evidence type="ECO:0000313" key="3">
    <source>
        <dbReference type="Proteomes" id="UP000479526"/>
    </source>
</evidence>
<comment type="caution">
    <text evidence="2">The sequence shown here is derived from an EMBL/GenBank/DDBJ whole genome shotgun (WGS) entry which is preliminary data.</text>
</comment>
<dbReference type="Gene3D" id="3.90.180.10">
    <property type="entry name" value="Medium-chain alcohol dehydrogenases, catalytic domain"/>
    <property type="match status" value="1"/>
</dbReference>
<dbReference type="SUPFAM" id="SSF50129">
    <property type="entry name" value="GroES-like"/>
    <property type="match status" value="1"/>
</dbReference>
<proteinExistence type="predicted"/>
<organism evidence="2 3">
    <name type="scientific">Herbidospora solisilvae</name>
    <dbReference type="NCBI Taxonomy" id="2696284"/>
    <lineage>
        <taxon>Bacteria</taxon>
        <taxon>Bacillati</taxon>
        <taxon>Actinomycetota</taxon>
        <taxon>Actinomycetes</taxon>
        <taxon>Streptosporangiales</taxon>
        <taxon>Streptosporangiaceae</taxon>
        <taxon>Herbidospora</taxon>
    </lineage>
</organism>
<feature type="domain" description="Enoyl reductase (ER)" evidence="1">
    <location>
        <begin position="10"/>
        <end position="309"/>
    </location>
</feature>
<dbReference type="InterPro" id="IPR036291">
    <property type="entry name" value="NAD(P)-bd_dom_sf"/>
</dbReference>
<dbReference type="PANTHER" id="PTHR11695">
    <property type="entry name" value="ALCOHOL DEHYDROGENASE RELATED"/>
    <property type="match status" value="1"/>
</dbReference>
<dbReference type="InterPro" id="IPR011032">
    <property type="entry name" value="GroES-like_sf"/>
</dbReference>